<dbReference type="EMBL" id="FNXT01000098">
    <property type="protein sequence ID" value="SZX60756.1"/>
    <property type="molecule type" value="Genomic_DNA"/>
</dbReference>
<dbReference type="AlphaFoldDB" id="A0A383V8U5"/>
<keyword evidence="2" id="KW-1185">Reference proteome</keyword>
<name>A0A383V8U5_TETOB</name>
<organism evidence="1 2">
    <name type="scientific">Tetradesmus obliquus</name>
    <name type="common">Green alga</name>
    <name type="synonym">Acutodesmus obliquus</name>
    <dbReference type="NCBI Taxonomy" id="3088"/>
    <lineage>
        <taxon>Eukaryota</taxon>
        <taxon>Viridiplantae</taxon>
        <taxon>Chlorophyta</taxon>
        <taxon>core chlorophytes</taxon>
        <taxon>Chlorophyceae</taxon>
        <taxon>CS clade</taxon>
        <taxon>Sphaeropleales</taxon>
        <taxon>Scenedesmaceae</taxon>
        <taxon>Tetradesmus</taxon>
    </lineage>
</organism>
<evidence type="ECO:0000313" key="2">
    <source>
        <dbReference type="Proteomes" id="UP000256970"/>
    </source>
</evidence>
<proteinExistence type="predicted"/>
<gene>
    <name evidence="1" type="ORF">BQ4739_LOCUS1280</name>
</gene>
<reference evidence="1 2" key="1">
    <citation type="submission" date="2016-10" db="EMBL/GenBank/DDBJ databases">
        <authorList>
            <person name="Cai Z."/>
        </authorList>
    </citation>
    <scope>NUCLEOTIDE SEQUENCE [LARGE SCALE GENOMIC DNA]</scope>
</reference>
<sequence>MASSQQYRTTGGAGVGGSYGPTSSSDADTRCKTALSIDSSLKPQAGAQAAPSGPQDQPGAASGQAQDLRPDSQAGDASGISRASGGAGIGGSYGPAVMAEVAKRSGQQQSSEAQGTAANEAGAEQGQQRSKL</sequence>
<accession>A0A383V8U5</accession>
<protein>
    <submittedName>
        <fullName evidence="1">Uncharacterized protein</fullName>
    </submittedName>
</protein>
<dbReference type="Proteomes" id="UP000256970">
    <property type="component" value="Unassembled WGS sequence"/>
</dbReference>
<evidence type="ECO:0000313" key="1">
    <source>
        <dbReference type="EMBL" id="SZX60756.1"/>
    </source>
</evidence>